<dbReference type="EMBL" id="JQDR03003954">
    <property type="protein sequence ID" value="KAA0202265.1"/>
    <property type="molecule type" value="Genomic_DNA"/>
</dbReference>
<reference evidence="3" key="3">
    <citation type="submission" date="2019-06" db="EMBL/GenBank/DDBJ databases">
        <authorList>
            <person name="Poynton C."/>
            <person name="Hasenbein S."/>
            <person name="Benoit J.B."/>
            <person name="Sepulveda M.S."/>
            <person name="Poelchau M.F."/>
            <person name="Murali S.C."/>
            <person name="Chen S."/>
            <person name="Glastad K.M."/>
            <person name="Werren J.H."/>
            <person name="Vineis J.H."/>
            <person name="Bowen J.L."/>
            <person name="Friedrich M."/>
            <person name="Jones J."/>
            <person name="Robertson H.M."/>
            <person name="Feyereisen R."/>
            <person name="Mechler-Hickson A."/>
            <person name="Mathers N."/>
            <person name="Lee C.E."/>
            <person name="Colbourne J.K."/>
            <person name="Biales A."/>
            <person name="Johnston J.S."/>
            <person name="Wellborn G.A."/>
            <person name="Rosendale A.J."/>
            <person name="Cridge A.G."/>
            <person name="Munoz-Torres M.C."/>
            <person name="Bain P.A."/>
            <person name="Manny A.R."/>
            <person name="Major K.M."/>
            <person name="Lambert F.N."/>
            <person name="Vulpe C.D."/>
            <person name="Tuck P."/>
            <person name="Blalock B.J."/>
            <person name="Lin Y.-Y."/>
            <person name="Smith M.E."/>
            <person name="Ochoa-Acuna H."/>
            <person name="Chen M.-J.M."/>
            <person name="Childers C.P."/>
            <person name="Qu J."/>
            <person name="Dugan S."/>
            <person name="Lee S.L."/>
            <person name="Chao H."/>
            <person name="Dinh H."/>
            <person name="Han Y."/>
            <person name="Doddapaneni H."/>
            <person name="Worley K.C."/>
            <person name="Muzny D.M."/>
            <person name="Gibbs R.A."/>
            <person name="Richards S."/>
        </authorList>
    </citation>
    <scope>NUCLEOTIDE SEQUENCE</scope>
    <source>
        <strain evidence="3">HAZT.00-mixed</strain>
        <tissue evidence="3">Whole organism</tissue>
    </source>
</reference>
<dbReference type="SMART" id="SM00409">
    <property type="entry name" value="IG"/>
    <property type="match status" value="2"/>
</dbReference>
<dbReference type="GO" id="GO:0005886">
    <property type="term" value="C:plasma membrane"/>
    <property type="evidence" value="ECO:0007669"/>
    <property type="project" value="TreeGrafter"/>
</dbReference>
<feature type="domain" description="Ig-like" evidence="2">
    <location>
        <begin position="10"/>
        <end position="96"/>
    </location>
</feature>
<comment type="caution">
    <text evidence="3">The sequence shown here is derived from an EMBL/GenBank/DDBJ whole genome shotgun (WGS) entry which is preliminary data.</text>
</comment>
<dbReference type="InterPro" id="IPR003599">
    <property type="entry name" value="Ig_sub"/>
</dbReference>
<reference evidence="3" key="2">
    <citation type="journal article" date="2018" name="Environ. Sci. Technol.">
        <title>The Toxicogenome of Hyalella azteca: A Model for Sediment Ecotoxicology and Evolutionary Toxicology.</title>
        <authorList>
            <person name="Poynton H.C."/>
            <person name="Hasenbein S."/>
            <person name="Benoit J.B."/>
            <person name="Sepulveda M.S."/>
            <person name="Poelchau M.F."/>
            <person name="Hughes D.S.T."/>
            <person name="Murali S.C."/>
            <person name="Chen S."/>
            <person name="Glastad K.M."/>
            <person name="Goodisman M.A.D."/>
            <person name="Werren J.H."/>
            <person name="Vineis J.H."/>
            <person name="Bowen J.L."/>
            <person name="Friedrich M."/>
            <person name="Jones J."/>
            <person name="Robertson H.M."/>
            <person name="Feyereisen R."/>
            <person name="Mechler-Hickson A."/>
            <person name="Mathers N."/>
            <person name="Lee C.E."/>
            <person name="Colbourne J.K."/>
            <person name="Biales A."/>
            <person name="Johnston J.S."/>
            <person name="Wellborn G.A."/>
            <person name="Rosendale A.J."/>
            <person name="Cridge A.G."/>
            <person name="Munoz-Torres M.C."/>
            <person name="Bain P.A."/>
            <person name="Manny A.R."/>
            <person name="Major K.M."/>
            <person name="Lambert F.N."/>
            <person name="Vulpe C.D."/>
            <person name="Tuck P."/>
            <person name="Blalock B.J."/>
            <person name="Lin Y.Y."/>
            <person name="Smith M.E."/>
            <person name="Ochoa-Acuna H."/>
            <person name="Chen M.M."/>
            <person name="Childers C.P."/>
            <person name="Qu J."/>
            <person name="Dugan S."/>
            <person name="Lee S.L."/>
            <person name="Chao H."/>
            <person name="Dinh H."/>
            <person name="Han Y."/>
            <person name="Doddapaneni H."/>
            <person name="Worley K.C."/>
            <person name="Muzny D.M."/>
            <person name="Gibbs R.A."/>
            <person name="Richards S."/>
        </authorList>
    </citation>
    <scope>NUCLEOTIDE SEQUENCE</scope>
    <source>
        <strain evidence="3">HAZT.00-mixed</strain>
        <tissue evidence="3">Whole organism</tissue>
    </source>
</reference>
<reference evidence="3" key="1">
    <citation type="submission" date="2014-08" db="EMBL/GenBank/DDBJ databases">
        <authorList>
            <person name="Murali S."/>
            <person name="Richards S."/>
            <person name="Bandaranaike D."/>
            <person name="Bellair M."/>
            <person name="Blankenburg K."/>
            <person name="Chao H."/>
            <person name="Dinh H."/>
            <person name="Doddapaneni H."/>
            <person name="Dugan-Rocha S."/>
            <person name="Elkadiri S."/>
            <person name="Gnanaolivu R."/>
            <person name="Hughes D."/>
            <person name="Lee S."/>
            <person name="Li M."/>
            <person name="Ming W."/>
            <person name="Munidasa M."/>
            <person name="Muniz J."/>
            <person name="Nguyen L."/>
            <person name="Osuji N."/>
            <person name="Pu L.-L."/>
            <person name="Puazo M."/>
            <person name="Skinner E."/>
            <person name="Qu C."/>
            <person name="Quiroz J."/>
            <person name="Raj R."/>
            <person name="Weissenberger G."/>
            <person name="Xin Y."/>
            <person name="Zou X."/>
            <person name="Han Y."/>
            <person name="Worley K."/>
            <person name="Muzny D."/>
            <person name="Gibbs R."/>
        </authorList>
    </citation>
    <scope>NUCLEOTIDE SEQUENCE</scope>
    <source>
        <strain evidence="3">HAZT.00-mixed</strain>
        <tissue evidence="3">Whole organism</tissue>
    </source>
</reference>
<dbReference type="Proteomes" id="UP000711488">
    <property type="component" value="Unassembled WGS sequence"/>
</dbReference>
<gene>
    <name evidence="3" type="ORF">HAZT_HAZT008155</name>
</gene>
<evidence type="ECO:0000259" key="2">
    <source>
        <dbReference type="PROSITE" id="PS50835"/>
    </source>
</evidence>
<accession>A0A6A0HBA1</accession>
<dbReference type="FunFam" id="2.60.40.10:FF:000333">
    <property type="entry name" value="Down syndrome cell adhesion molecule"/>
    <property type="match status" value="2"/>
</dbReference>
<dbReference type="GO" id="GO:0070593">
    <property type="term" value="P:dendrite self-avoidance"/>
    <property type="evidence" value="ECO:0007669"/>
    <property type="project" value="TreeGrafter"/>
</dbReference>
<dbReference type="PANTHER" id="PTHR10075:SF14">
    <property type="entry name" value="CELL ADHESION MOLECULE DSCAM2-RELATED"/>
    <property type="match status" value="1"/>
</dbReference>
<name>A0A6A0HBA1_HYAAZ</name>
<dbReference type="PROSITE" id="PS50835">
    <property type="entry name" value="IG_LIKE"/>
    <property type="match status" value="2"/>
</dbReference>
<proteinExistence type="predicted"/>
<dbReference type="InterPro" id="IPR007110">
    <property type="entry name" value="Ig-like_dom"/>
</dbReference>
<dbReference type="GO" id="GO:0007411">
    <property type="term" value="P:axon guidance"/>
    <property type="evidence" value="ECO:0007669"/>
    <property type="project" value="TreeGrafter"/>
</dbReference>
<dbReference type="InterPro" id="IPR013783">
    <property type="entry name" value="Ig-like_fold"/>
</dbReference>
<dbReference type="GO" id="GO:0098632">
    <property type="term" value="F:cell-cell adhesion mediator activity"/>
    <property type="evidence" value="ECO:0007669"/>
    <property type="project" value="TreeGrafter"/>
</dbReference>
<dbReference type="SUPFAM" id="SSF48726">
    <property type="entry name" value="Immunoglobulin"/>
    <property type="match status" value="2"/>
</dbReference>
<dbReference type="AlphaFoldDB" id="A0A6A0HBA1"/>
<dbReference type="InterPro" id="IPR003598">
    <property type="entry name" value="Ig_sub2"/>
</dbReference>
<dbReference type="InterPro" id="IPR036179">
    <property type="entry name" value="Ig-like_dom_sf"/>
</dbReference>
<feature type="domain" description="Ig-like" evidence="2">
    <location>
        <begin position="154"/>
        <end position="246"/>
    </location>
</feature>
<sequence>MSSPFVLVTPKIMPFYFEKHIPAGSLVQVICSVREGDSPIEIRWTLHGDEISPSSGIFTQRISERTSILSVNSVGSEHRGTYTCHASNPAGTSNFTQVLWVDGDFFANVGNYVANIITIWQWTEERHGFAVDANFGNGMNWLGSPGDFFLSVPPRIIPFAFEDHIHAGSFVQVTCTVGDGDSPLEIKWTAHGEKISPSSGIFTQRISERTSILSVNSVGAEHRGTYSCLASNPAGTTNITRTLDVNGDTRSTMTSWY</sequence>
<dbReference type="Gene3D" id="2.60.40.10">
    <property type="entry name" value="Immunoglobulins"/>
    <property type="match status" value="2"/>
</dbReference>
<dbReference type="Pfam" id="PF13927">
    <property type="entry name" value="Ig_3"/>
    <property type="match status" value="2"/>
</dbReference>
<dbReference type="SMART" id="SM00408">
    <property type="entry name" value="IGc2"/>
    <property type="match status" value="2"/>
</dbReference>
<dbReference type="PANTHER" id="PTHR10075">
    <property type="entry name" value="BASIGIN RELATED"/>
    <property type="match status" value="1"/>
</dbReference>
<keyword evidence="1" id="KW-0393">Immunoglobulin domain</keyword>
<organism evidence="3">
    <name type="scientific">Hyalella azteca</name>
    <name type="common">Amphipod</name>
    <dbReference type="NCBI Taxonomy" id="294128"/>
    <lineage>
        <taxon>Eukaryota</taxon>
        <taxon>Metazoa</taxon>
        <taxon>Ecdysozoa</taxon>
        <taxon>Arthropoda</taxon>
        <taxon>Crustacea</taxon>
        <taxon>Multicrustacea</taxon>
        <taxon>Malacostraca</taxon>
        <taxon>Eumalacostraca</taxon>
        <taxon>Peracarida</taxon>
        <taxon>Amphipoda</taxon>
        <taxon>Senticaudata</taxon>
        <taxon>Talitrida</taxon>
        <taxon>Talitroidea</taxon>
        <taxon>Hyalellidae</taxon>
        <taxon>Hyalella</taxon>
    </lineage>
</organism>
<evidence type="ECO:0000313" key="3">
    <source>
        <dbReference type="EMBL" id="KAA0202265.1"/>
    </source>
</evidence>
<dbReference type="GO" id="GO:0007156">
    <property type="term" value="P:homophilic cell adhesion via plasma membrane adhesion molecules"/>
    <property type="evidence" value="ECO:0007669"/>
    <property type="project" value="TreeGrafter"/>
</dbReference>
<dbReference type="GO" id="GO:0030424">
    <property type="term" value="C:axon"/>
    <property type="evidence" value="ECO:0007669"/>
    <property type="project" value="TreeGrafter"/>
</dbReference>
<protein>
    <recommendedName>
        <fullName evidence="2">Ig-like domain-containing protein</fullName>
    </recommendedName>
</protein>
<evidence type="ECO:0000256" key="1">
    <source>
        <dbReference type="ARBA" id="ARBA00023319"/>
    </source>
</evidence>